<sequence>MPEPRTQDAVTKNGPSILEVVIVPWMRERGRTLSTIRGKQKKTFPHRRGFCKECNKECRDCGATKRSLSFIWRMSVKNISGRWRISLKSNEERTSDAPRNTVLSVWLVLHTQTEPALKHGGHLCWIIPCR</sequence>
<evidence type="ECO:0000313" key="1">
    <source>
        <dbReference type="Proteomes" id="UP000829291"/>
    </source>
</evidence>
<evidence type="ECO:0000313" key="2">
    <source>
        <dbReference type="RefSeq" id="XP_046600684.1"/>
    </source>
</evidence>
<dbReference type="Proteomes" id="UP000829291">
    <property type="component" value="Chromosome 1"/>
</dbReference>
<reference evidence="2" key="1">
    <citation type="submission" date="2025-08" db="UniProtKB">
        <authorList>
            <consortium name="RefSeq"/>
        </authorList>
    </citation>
    <scope>IDENTIFICATION</scope>
    <source>
        <tissue evidence="2">Thorax and Abdomen</tissue>
    </source>
</reference>
<dbReference type="GeneID" id="124295281"/>
<proteinExistence type="predicted"/>
<gene>
    <name evidence="2" type="primary">LOC124295281</name>
</gene>
<organism evidence="1 2">
    <name type="scientific">Neodiprion lecontei</name>
    <name type="common">Redheaded pine sawfly</name>
    <dbReference type="NCBI Taxonomy" id="441921"/>
    <lineage>
        <taxon>Eukaryota</taxon>
        <taxon>Metazoa</taxon>
        <taxon>Ecdysozoa</taxon>
        <taxon>Arthropoda</taxon>
        <taxon>Hexapoda</taxon>
        <taxon>Insecta</taxon>
        <taxon>Pterygota</taxon>
        <taxon>Neoptera</taxon>
        <taxon>Endopterygota</taxon>
        <taxon>Hymenoptera</taxon>
        <taxon>Tenthredinoidea</taxon>
        <taxon>Diprionidae</taxon>
        <taxon>Diprioninae</taxon>
        <taxon>Neodiprion</taxon>
    </lineage>
</organism>
<keyword evidence="1" id="KW-1185">Reference proteome</keyword>
<name>A0ABM3GK96_NEOLC</name>
<dbReference type="RefSeq" id="XP_046600684.1">
    <property type="nucleotide sequence ID" value="XM_046744728.1"/>
</dbReference>
<accession>A0ABM3GK96</accession>
<protein>
    <submittedName>
        <fullName evidence="2">Uncharacterized protein LOC124295281</fullName>
    </submittedName>
</protein>